<dbReference type="InterPro" id="IPR008366">
    <property type="entry name" value="NFAT"/>
</dbReference>
<evidence type="ECO:0000256" key="1">
    <source>
        <dbReference type="ARBA" id="ARBA00004123"/>
    </source>
</evidence>
<dbReference type="CTD" id="571865"/>
<dbReference type="FunCoup" id="A0A6J2VQM6">
    <property type="interactions" value="155"/>
</dbReference>
<dbReference type="Gene3D" id="2.60.40.10">
    <property type="entry name" value="Immunoglobulins"/>
    <property type="match status" value="1"/>
</dbReference>
<feature type="compositionally biased region" description="Polar residues" evidence="10">
    <location>
        <begin position="198"/>
        <end position="219"/>
    </location>
</feature>
<feature type="region of interest" description="Disordered" evidence="10">
    <location>
        <begin position="672"/>
        <end position="698"/>
    </location>
</feature>
<evidence type="ECO:0000256" key="10">
    <source>
        <dbReference type="SAM" id="MobiDB-lite"/>
    </source>
</evidence>
<keyword evidence="3" id="KW-0963">Cytoplasm</keyword>
<dbReference type="GO" id="GO:0060429">
    <property type="term" value="P:epithelium development"/>
    <property type="evidence" value="ECO:0007669"/>
    <property type="project" value="UniProtKB-ARBA"/>
</dbReference>
<feature type="region of interest" description="Disordered" evidence="10">
    <location>
        <begin position="1"/>
        <end position="62"/>
    </location>
</feature>
<dbReference type="InterPro" id="IPR002909">
    <property type="entry name" value="IPT_dom"/>
</dbReference>
<dbReference type="FunFam" id="2.60.40.10:FF:000040">
    <property type="entry name" value="Nuclear factor of activated T-cells, cytoplasmic, calcineurin-dependent 2"/>
    <property type="match status" value="1"/>
</dbReference>
<feature type="region of interest" description="Disordered" evidence="10">
    <location>
        <begin position="109"/>
        <end position="136"/>
    </location>
</feature>
<evidence type="ECO:0000256" key="8">
    <source>
        <dbReference type="ARBA" id="ARBA00023163"/>
    </source>
</evidence>
<evidence type="ECO:0000256" key="4">
    <source>
        <dbReference type="ARBA" id="ARBA00022553"/>
    </source>
</evidence>
<dbReference type="GeneID" id="115815246"/>
<accession>A0A6J2VQM6</accession>
<dbReference type="Pfam" id="PF00554">
    <property type="entry name" value="RHD_DNA_bind"/>
    <property type="match status" value="1"/>
</dbReference>
<keyword evidence="12" id="KW-1185">Reference proteome</keyword>
<proteinExistence type="predicted"/>
<evidence type="ECO:0000313" key="13">
    <source>
        <dbReference type="RefSeq" id="XP_030634064.1"/>
    </source>
</evidence>
<feature type="compositionally biased region" description="Basic and acidic residues" evidence="10">
    <location>
        <begin position="40"/>
        <end position="58"/>
    </location>
</feature>
<feature type="compositionally biased region" description="Polar residues" evidence="10">
    <location>
        <begin position="245"/>
        <end position="261"/>
    </location>
</feature>
<dbReference type="SUPFAM" id="SSF81296">
    <property type="entry name" value="E set domains"/>
    <property type="match status" value="1"/>
</dbReference>
<dbReference type="OrthoDB" id="5346094at2759"/>
<feature type="compositionally biased region" description="Polar residues" evidence="10">
    <location>
        <begin position="10"/>
        <end position="19"/>
    </location>
</feature>
<dbReference type="RefSeq" id="XP_030634064.1">
    <property type="nucleotide sequence ID" value="XM_030778204.1"/>
</dbReference>
<dbReference type="InParanoid" id="A0A6J2VQM6"/>
<dbReference type="InterPro" id="IPR008967">
    <property type="entry name" value="p53-like_TF_DNA-bd_sf"/>
</dbReference>
<feature type="compositionally biased region" description="Low complexity" evidence="10">
    <location>
        <begin position="223"/>
        <end position="237"/>
    </location>
</feature>
<dbReference type="SMART" id="SM00429">
    <property type="entry name" value="IPT"/>
    <property type="match status" value="1"/>
</dbReference>
<feature type="domain" description="RHD" evidence="11">
    <location>
        <begin position="354"/>
        <end position="536"/>
    </location>
</feature>
<dbReference type="GO" id="GO:0000981">
    <property type="term" value="F:DNA-binding transcription factor activity, RNA polymerase II-specific"/>
    <property type="evidence" value="ECO:0007669"/>
    <property type="project" value="TreeGrafter"/>
</dbReference>
<dbReference type="GO" id="GO:0009653">
    <property type="term" value="P:anatomical structure morphogenesis"/>
    <property type="evidence" value="ECO:0007669"/>
    <property type="project" value="UniProtKB-ARBA"/>
</dbReference>
<protein>
    <submittedName>
        <fullName evidence="13">Nuclear factor of activated T-cells, cytoplasmic 2</fullName>
    </submittedName>
</protein>
<evidence type="ECO:0000256" key="7">
    <source>
        <dbReference type="ARBA" id="ARBA00023125"/>
    </source>
</evidence>
<dbReference type="GO" id="GO:0005634">
    <property type="term" value="C:nucleus"/>
    <property type="evidence" value="ECO:0007669"/>
    <property type="project" value="UniProtKB-SubCell"/>
</dbReference>
<evidence type="ECO:0000256" key="6">
    <source>
        <dbReference type="ARBA" id="ARBA00023015"/>
    </source>
</evidence>
<dbReference type="Gene3D" id="2.60.40.340">
    <property type="entry name" value="Rel homology domain (RHD), DNA-binding domain"/>
    <property type="match status" value="1"/>
</dbReference>
<name>A0A6J2VQM6_CHACN</name>
<dbReference type="Proteomes" id="UP000504632">
    <property type="component" value="Chromosome 6"/>
</dbReference>
<dbReference type="InterPro" id="IPR037059">
    <property type="entry name" value="RHD_DNA_bind_dom_sf"/>
</dbReference>
<dbReference type="InterPro" id="IPR011539">
    <property type="entry name" value="RHD_DNA_bind_dom"/>
</dbReference>
<dbReference type="AlphaFoldDB" id="A0A6J2VQM6"/>
<evidence type="ECO:0000259" key="11">
    <source>
        <dbReference type="PROSITE" id="PS50254"/>
    </source>
</evidence>
<keyword evidence="5" id="KW-0677">Repeat</keyword>
<dbReference type="GO" id="GO:0033173">
    <property type="term" value="P:calcineurin-NFAT signaling cascade"/>
    <property type="evidence" value="ECO:0007669"/>
    <property type="project" value="TreeGrafter"/>
</dbReference>
<dbReference type="PRINTS" id="PR01789">
    <property type="entry name" value="NUCFACTORATC"/>
</dbReference>
<dbReference type="InterPro" id="IPR014756">
    <property type="entry name" value="Ig_E-set"/>
</dbReference>
<gene>
    <name evidence="13" type="primary">nfatc2b</name>
</gene>
<comment type="subcellular location">
    <subcellularLocation>
        <location evidence="2">Cytoplasm</location>
    </subcellularLocation>
    <subcellularLocation>
        <location evidence="1">Nucleus</location>
    </subcellularLocation>
</comment>
<dbReference type="PANTHER" id="PTHR12533:SF4">
    <property type="entry name" value="NUCLEAR FACTOR OF ACTIVATED T-CELLS, CYTOPLASMIC 2"/>
    <property type="match status" value="1"/>
</dbReference>
<keyword evidence="4" id="KW-0597">Phosphoprotein</keyword>
<keyword evidence="6" id="KW-0805">Transcription regulation</keyword>
<dbReference type="InterPro" id="IPR032397">
    <property type="entry name" value="RHD_dimer"/>
</dbReference>
<dbReference type="GO" id="GO:0005667">
    <property type="term" value="C:transcription regulator complex"/>
    <property type="evidence" value="ECO:0007669"/>
    <property type="project" value="TreeGrafter"/>
</dbReference>
<keyword evidence="9" id="KW-0539">Nucleus</keyword>
<feature type="region of interest" description="Disordered" evidence="10">
    <location>
        <begin position="83"/>
        <end position="102"/>
    </location>
</feature>
<dbReference type="SUPFAM" id="SSF49417">
    <property type="entry name" value="p53-like transcription factors"/>
    <property type="match status" value="1"/>
</dbReference>
<feature type="region of interest" description="Disordered" evidence="10">
    <location>
        <begin position="796"/>
        <end position="836"/>
    </location>
</feature>
<evidence type="ECO:0000313" key="12">
    <source>
        <dbReference type="Proteomes" id="UP000504632"/>
    </source>
</evidence>
<dbReference type="InterPro" id="IPR013783">
    <property type="entry name" value="Ig-like_fold"/>
</dbReference>
<feature type="region of interest" description="Disordered" evidence="10">
    <location>
        <begin position="197"/>
        <end position="267"/>
    </location>
</feature>
<dbReference type="GO" id="GO:0005737">
    <property type="term" value="C:cytoplasm"/>
    <property type="evidence" value="ECO:0007669"/>
    <property type="project" value="UniProtKB-SubCell"/>
</dbReference>
<reference evidence="13" key="1">
    <citation type="submission" date="2025-08" db="UniProtKB">
        <authorList>
            <consortium name="RefSeq"/>
        </authorList>
    </citation>
    <scope>IDENTIFICATION</scope>
</reference>
<evidence type="ECO:0000256" key="3">
    <source>
        <dbReference type="ARBA" id="ARBA00022490"/>
    </source>
</evidence>
<dbReference type="FunFam" id="2.60.40.340:FF:000001">
    <property type="entry name" value="Nuclear factor of activated T-cells, cytoplasmic, calcineurin-dependent 2"/>
    <property type="match status" value="1"/>
</dbReference>
<keyword evidence="7" id="KW-0238">DNA-binding</keyword>
<keyword evidence="8" id="KW-0804">Transcription</keyword>
<evidence type="ECO:0000256" key="2">
    <source>
        <dbReference type="ARBA" id="ARBA00004496"/>
    </source>
</evidence>
<evidence type="ECO:0000256" key="5">
    <source>
        <dbReference type="ARBA" id="ARBA00022737"/>
    </source>
</evidence>
<sequence>MNYIYDNSDRNPSGLTDGNGQDELDFPYLFPYNPQDDQEDPGHPSRHDPHGHQDHESPHQFPYHQHTARDLIEDESPDLRELLGCADQPFPQPGAPGASASPRIEITSHDQHHQHRDHVHTAPVDIGPRPTLTVPGYDNSAYREACLSPASSNSSTSWQSEVYSPLASPCVSPGTGGGLGAMTVADLCPKFQAIHATSAGNSPRTSPTNSPRTSITEDTYLNRRASSPRPGSRSASPQGKRTYAQYENPSLVNQRPQSPSPQCRREEPARVEPYITHANLHELGNSFNSSLTKPVPNKMVRPNQEGVIYRESQLEQRVFPYEEVKREPGMEPLYVMPFSWHNQLLPGVCSVPVASVPALEWPLPSAAEQHELRIEIQPRQHHRAHYETEGSRGAVKAHSGGHPVVQLHGYRGAEPLALQVFIGTADERALRPHAFYQVHRITGKTVTTCSQEKMVSGTKVLELPLEPKENMRAVVDCAGILKLKNADIELRKGETDVGRKNTRVRLVFRVHVPQPGGQWLSLQVASQPIECSQRSAHELPAVERQDVDHCSVLGGLQMILTGQNFTSDSRVVFTEKTHDGLQIWEAEATVDRDKSQASMLFVEIPPYRDQNIYHPVKVNFHVLNGKRKRSQPQHFTYTPLTVPFIKTEPVDEYQFGQLGCAVSQILGVSPHSRHHTSQISPDSCSMPGMSARQPVGSSVYPPASEYQVPYPSVRYPSQAHSLGTSPTAHYLPRSDLSGLGTSPVRVTHIDAQQCPTSVSQFGASGYVQQHQRVIVSEGYQTATSQFHTLDVSDLCSSAAPQRPAGPRLGPPGQNRSPHQSFPPPGTQRSSVPAGVRIKEENLDQAYLDDVNDIIRKDLTVLSSDQ</sequence>
<dbReference type="GO" id="GO:0007399">
    <property type="term" value="P:nervous system development"/>
    <property type="evidence" value="ECO:0007669"/>
    <property type="project" value="UniProtKB-ARBA"/>
</dbReference>
<dbReference type="PROSITE" id="PS50254">
    <property type="entry name" value="REL_2"/>
    <property type="match status" value="1"/>
</dbReference>
<evidence type="ECO:0000256" key="9">
    <source>
        <dbReference type="ARBA" id="ARBA00023242"/>
    </source>
</evidence>
<dbReference type="PANTHER" id="PTHR12533">
    <property type="entry name" value="NFAT"/>
    <property type="match status" value="1"/>
</dbReference>
<organism evidence="12 13">
    <name type="scientific">Chanos chanos</name>
    <name type="common">Milkfish</name>
    <name type="synonym">Mugil chanos</name>
    <dbReference type="NCBI Taxonomy" id="29144"/>
    <lineage>
        <taxon>Eukaryota</taxon>
        <taxon>Metazoa</taxon>
        <taxon>Chordata</taxon>
        <taxon>Craniata</taxon>
        <taxon>Vertebrata</taxon>
        <taxon>Euteleostomi</taxon>
        <taxon>Actinopterygii</taxon>
        <taxon>Neopterygii</taxon>
        <taxon>Teleostei</taxon>
        <taxon>Ostariophysi</taxon>
        <taxon>Gonorynchiformes</taxon>
        <taxon>Chanidae</taxon>
        <taxon>Chanos</taxon>
    </lineage>
</organism>
<dbReference type="Pfam" id="PF16179">
    <property type="entry name" value="RHD_dimer"/>
    <property type="match status" value="1"/>
</dbReference>
<dbReference type="GO" id="GO:0000978">
    <property type="term" value="F:RNA polymerase II cis-regulatory region sequence-specific DNA binding"/>
    <property type="evidence" value="ECO:0007669"/>
    <property type="project" value="TreeGrafter"/>
</dbReference>